<evidence type="ECO:0000259" key="6">
    <source>
        <dbReference type="PROSITE" id="PS50850"/>
    </source>
</evidence>
<evidence type="ECO:0000256" key="4">
    <source>
        <dbReference type="ARBA" id="ARBA00023136"/>
    </source>
</evidence>
<dbReference type="PROSITE" id="PS50850">
    <property type="entry name" value="MFS"/>
    <property type="match status" value="1"/>
</dbReference>
<evidence type="ECO:0000256" key="5">
    <source>
        <dbReference type="SAM" id="Phobius"/>
    </source>
</evidence>
<dbReference type="InterPro" id="IPR011701">
    <property type="entry name" value="MFS"/>
</dbReference>
<dbReference type="InterPro" id="IPR020846">
    <property type="entry name" value="MFS_dom"/>
</dbReference>
<feature type="transmembrane region" description="Helical" evidence="5">
    <location>
        <begin position="142"/>
        <end position="165"/>
    </location>
</feature>
<dbReference type="Pfam" id="PF07690">
    <property type="entry name" value="MFS_1"/>
    <property type="match status" value="1"/>
</dbReference>
<dbReference type="InterPro" id="IPR036259">
    <property type="entry name" value="MFS_trans_sf"/>
</dbReference>
<feature type="transmembrane region" description="Helical" evidence="5">
    <location>
        <begin position="89"/>
        <end position="107"/>
    </location>
</feature>
<dbReference type="PANTHER" id="PTHR11662">
    <property type="entry name" value="SOLUTE CARRIER FAMILY 17"/>
    <property type="match status" value="1"/>
</dbReference>
<evidence type="ECO:0000256" key="2">
    <source>
        <dbReference type="ARBA" id="ARBA00022692"/>
    </source>
</evidence>
<keyword evidence="2 5" id="KW-0812">Transmembrane</keyword>
<dbReference type="EMBL" id="BMAW01128829">
    <property type="protein sequence ID" value="GFU27607.1"/>
    <property type="molecule type" value="Genomic_DNA"/>
</dbReference>
<accession>A0A8X6UFL5</accession>
<keyword evidence="8" id="KW-1185">Reference proteome</keyword>
<sequence length="499" mass="54509">MNKIDDNASYCLGKRHVVTIFGFLLCSLLNANRLVISVAIVAMVKHRHTNETAHRNTSELSCPKPSTSSNATIKSEFLGEIEWDSIQQGYVLGAGFLGFLLTQVLGGKVADTIGAKSPLVVTNIIAGAFTFISPFAARWNIYAVFITQFIRGLSQGFLSPAIYRLMSNWYPKCERGLLSTIVVTGNAFGMVIGGIVTGWMCDVPYLGWPSAFYFWGAVNSGLGILLYFLLYEYPKNHPSITEVELKYITDGQESNMSEKRPPTPWRKIFTSVPCYACFYGLFGYFWSMCYFVSVHPTYMGTILHFPMTQNGTASSLPILLNTLSGLAASFVSNWLTKKNYIGINKLRKGCTSIGAFGFSLSMLGVILAGCDTTINILCFSMSLFATGIALSGIVITSMDMSPVFSGSLTGLASTIASTSTAILPLMTGFLTTNGTLSEWHLVFWISIAVVGSSGIVFMIFGSAEVQSWNFPEAEYSIKIPTDEEELEDVELDAAVLEEN</sequence>
<proteinExistence type="predicted"/>
<evidence type="ECO:0000256" key="1">
    <source>
        <dbReference type="ARBA" id="ARBA00004141"/>
    </source>
</evidence>
<dbReference type="GO" id="GO:0006820">
    <property type="term" value="P:monoatomic anion transport"/>
    <property type="evidence" value="ECO:0007669"/>
    <property type="project" value="TreeGrafter"/>
</dbReference>
<feature type="transmembrane region" description="Helical" evidence="5">
    <location>
        <begin position="348"/>
        <end position="368"/>
    </location>
</feature>
<protein>
    <recommendedName>
        <fullName evidence="6">Major facilitator superfamily (MFS) profile domain-containing protein</fullName>
    </recommendedName>
</protein>
<feature type="transmembrane region" description="Helical" evidence="5">
    <location>
        <begin position="313"/>
        <end position="336"/>
    </location>
</feature>
<dbReference type="SUPFAM" id="SSF103473">
    <property type="entry name" value="MFS general substrate transporter"/>
    <property type="match status" value="1"/>
</dbReference>
<feature type="transmembrane region" description="Helical" evidence="5">
    <location>
        <begin position="374"/>
        <end position="396"/>
    </location>
</feature>
<feature type="transmembrane region" description="Helical" evidence="5">
    <location>
        <begin position="177"/>
        <end position="200"/>
    </location>
</feature>
<dbReference type="OrthoDB" id="6431720at2759"/>
<comment type="caution">
    <text evidence="7">The sequence shown here is derived from an EMBL/GenBank/DDBJ whole genome shotgun (WGS) entry which is preliminary data.</text>
</comment>
<keyword evidence="4 5" id="KW-0472">Membrane</keyword>
<evidence type="ECO:0000313" key="8">
    <source>
        <dbReference type="Proteomes" id="UP000887013"/>
    </source>
</evidence>
<dbReference type="GO" id="GO:0016020">
    <property type="term" value="C:membrane"/>
    <property type="evidence" value="ECO:0007669"/>
    <property type="project" value="UniProtKB-SubCell"/>
</dbReference>
<comment type="subcellular location">
    <subcellularLocation>
        <location evidence="1">Membrane</location>
        <topology evidence="1">Multi-pass membrane protein</topology>
    </subcellularLocation>
</comment>
<gene>
    <name evidence="7" type="primary">Slc17a1</name>
    <name evidence="7" type="ORF">NPIL_55621</name>
</gene>
<dbReference type="AlphaFoldDB" id="A0A8X6UFL5"/>
<evidence type="ECO:0000313" key="7">
    <source>
        <dbReference type="EMBL" id="GFU27607.1"/>
    </source>
</evidence>
<reference evidence="7" key="1">
    <citation type="submission" date="2020-08" db="EMBL/GenBank/DDBJ databases">
        <title>Multicomponent nature underlies the extraordinary mechanical properties of spider dragline silk.</title>
        <authorList>
            <person name="Kono N."/>
            <person name="Nakamura H."/>
            <person name="Mori M."/>
            <person name="Yoshida Y."/>
            <person name="Ohtoshi R."/>
            <person name="Malay A.D."/>
            <person name="Moran D.A.P."/>
            <person name="Tomita M."/>
            <person name="Numata K."/>
            <person name="Arakawa K."/>
        </authorList>
    </citation>
    <scope>NUCLEOTIDE SEQUENCE</scope>
</reference>
<dbReference type="FunFam" id="1.20.1250.20:FF:000532">
    <property type="entry name" value="SLC (SoLute Carrier) homolog"/>
    <property type="match status" value="1"/>
</dbReference>
<dbReference type="Gene3D" id="1.20.1250.20">
    <property type="entry name" value="MFS general substrate transporter like domains"/>
    <property type="match status" value="1"/>
</dbReference>
<dbReference type="Proteomes" id="UP000887013">
    <property type="component" value="Unassembled WGS sequence"/>
</dbReference>
<feature type="transmembrane region" description="Helical" evidence="5">
    <location>
        <begin position="212"/>
        <end position="230"/>
    </location>
</feature>
<keyword evidence="3 5" id="KW-1133">Transmembrane helix</keyword>
<dbReference type="InterPro" id="IPR050382">
    <property type="entry name" value="MFS_Na/Anion_cotransporter"/>
</dbReference>
<feature type="domain" description="Major facilitator superfamily (MFS) profile" evidence="6">
    <location>
        <begin position="34"/>
        <end position="466"/>
    </location>
</feature>
<dbReference type="PANTHER" id="PTHR11662:SF399">
    <property type="entry name" value="FI19708P1-RELATED"/>
    <property type="match status" value="1"/>
</dbReference>
<feature type="transmembrane region" description="Helical" evidence="5">
    <location>
        <begin position="119"/>
        <end position="136"/>
    </location>
</feature>
<dbReference type="GO" id="GO:0022857">
    <property type="term" value="F:transmembrane transporter activity"/>
    <property type="evidence" value="ECO:0007669"/>
    <property type="project" value="InterPro"/>
</dbReference>
<organism evidence="7 8">
    <name type="scientific">Nephila pilipes</name>
    <name type="common">Giant wood spider</name>
    <name type="synonym">Nephila maculata</name>
    <dbReference type="NCBI Taxonomy" id="299642"/>
    <lineage>
        <taxon>Eukaryota</taxon>
        <taxon>Metazoa</taxon>
        <taxon>Ecdysozoa</taxon>
        <taxon>Arthropoda</taxon>
        <taxon>Chelicerata</taxon>
        <taxon>Arachnida</taxon>
        <taxon>Araneae</taxon>
        <taxon>Araneomorphae</taxon>
        <taxon>Entelegynae</taxon>
        <taxon>Araneoidea</taxon>
        <taxon>Nephilidae</taxon>
        <taxon>Nephila</taxon>
    </lineage>
</organism>
<feature type="transmembrane region" description="Helical" evidence="5">
    <location>
        <begin position="268"/>
        <end position="293"/>
    </location>
</feature>
<feature type="transmembrane region" description="Helical" evidence="5">
    <location>
        <begin position="408"/>
        <end position="429"/>
    </location>
</feature>
<evidence type="ECO:0000256" key="3">
    <source>
        <dbReference type="ARBA" id="ARBA00022989"/>
    </source>
</evidence>
<feature type="transmembrane region" description="Helical" evidence="5">
    <location>
        <begin position="441"/>
        <end position="460"/>
    </location>
</feature>
<name>A0A8X6UFL5_NEPPI</name>
<feature type="transmembrane region" description="Helical" evidence="5">
    <location>
        <begin position="20"/>
        <end position="44"/>
    </location>
</feature>